<keyword evidence="3" id="KW-1185">Reference proteome</keyword>
<keyword evidence="1" id="KW-1133">Transmembrane helix</keyword>
<dbReference type="RefSeq" id="YP_007005740.1">
    <property type="nucleotide sequence ID" value="NC_019514.1"/>
</dbReference>
<sequence>MATLNKDIREAKINKVLIGLFILVATVGPSVVNML</sequence>
<evidence type="ECO:0000313" key="3">
    <source>
        <dbReference type="Proteomes" id="UP000008893"/>
    </source>
</evidence>
<feature type="transmembrane region" description="Helical" evidence="1">
    <location>
        <begin position="12"/>
        <end position="32"/>
    </location>
</feature>
<evidence type="ECO:0000256" key="1">
    <source>
        <dbReference type="SAM" id="Phobius"/>
    </source>
</evidence>
<organism evidence="2 3">
    <name type="scientific">Erwinia phage vB_EamP-S6</name>
    <dbReference type="NCBI Taxonomy" id="1051675"/>
    <lineage>
        <taxon>Viruses</taxon>
        <taxon>Duplodnaviria</taxon>
        <taxon>Heunggongvirae</taxon>
        <taxon>Uroviricota</taxon>
        <taxon>Caudoviricetes</taxon>
        <taxon>Schitoviridae</taxon>
        <taxon>Waedenswilvirus</taxon>
        <taxon>Waedenswilvirus S6</taxon>
    </lineage>
</organism>
<protein>
    <submittedName>
        <fullName evidence="2">Gp004</fullName>
    </submittedName>
</protein>
<dbReference type="EMBL" id="HQ728266">
    <property type="protein sequence ID" value="AEJ81523.1"/>
    <property type="molecule type" value="Genomic_DNA"/>
</dbReference>
<dbReference type="Proteomes" id="UP000008893">
    <property type="component" value="Segment"/>
</dbReference>
<proteinExistence type="predicted"/>
<keyword evidence="1" id="KW-0472">Membrane</keyword>
<evidence type="ECO:0000313" key="2">
    <source>
        <dbReference type="EMBL" id="AEJ81523.1"/>
    </source>
</evidence>
<dbReference type="GeneID" id="14013692"/>
<accession>G0YQ96</accession>
<reference evidence="2 3" key="1">
    <citation type="journal article" date="2011" name="Appl. Environ. Microbiol.">
        <title>Novel Virulent and Broad-Host-Range Erwinia amylovora Bacteriophages Reveal a High Degree of Mosaicism and a Relationship to Enterobacteriaceae Phages.</title>
        <authorList>
            <person name="Born Y."/>
            <person name="Fieseler L."/>
            <person name="Marazzi J."/>
            <person name="Lurz R."/>
            <person name="Duffy B."/>
            <person name="Loessner M.J."/>
        </authorList>
    </citation>
    <scope>NUCLEOTIDE SEQUENCE [LARGE SCALE GENOMIC DNA]</scope>
</reference>
<name>G0YQ96_9CAUD</name>
<keyword evidence="1" id="KW-0812">Transmembrane</keyword>
<dbReference type="KEGG" id="vg:14013692"/>